<proteinExistence type="predicted"/>
<protein>
    <recommendedName>
        <fullName evidence="3">DUF2119 domain-containing protein</fullName>
    </recommendedName>
</protein>
<dbReference type="Proteomes" id="UP000000391">
    <property type="component" value="Chromosome"/>
</dbReference>
<dbReference type="EMBL" id="CP002069">
    <property type="protein sequence ID" value="ADI74275.1"/>
    <property type="molecule type" value="Genomic_DNA"/>
</dbReference>
<dbReference type="GeneID" id="9347058"/>
<accession>D7E9K3</accession>
<dbReference type="InterPro" id="IPR019218">
    <property type="entry name" value="DUF2119"/>
</dbReference>
<evidence type="ECO:0000313" key="2">
    <source>
        <dbReference type="Proteomes" id="UP000000391"/>
    </source>
</evidence>
<evidence type="ECO:0000313" key="1">
    <source>
        <dbReference type="EMBL" id="ADI74275.1"/>
    </source>
</evidence>
<evidence type="ECO:0008006" key="3">
    <source>
        <dbReference type="Google" id="ProtNLM"/>
    </source>
</evidence>
<keyword evidence="2" id="KW-1185">Reference proteome</keyword>
<dbReference type="SUPFAM" id="SSF53187">
    <property type="entry name" value="Zn-dependent exopeptidases"/>
    <property type="match status" value="1"/>
</dbReference>
<organism evidence="1 2">
    <name type="scientific">Methanohalobium evestigatum (strain ATCC BAA-1072 / DSM 3721 / NBRC 107634 / OCM 161 / Z-7303)</name>
    <dbReference type="NCBI Taxonomy" id="644295"/>
    <lineage>
        <taxon>Archaea</taxon>
        <taxon>Methanobacteriati</taxon>
        <taxon>Methanobacteriota</taxon>
        <taxon>Stenosarchaea group</taxon>
        <taxon>Methanomicrobia</taxon>
        <taxon>Methanosarcinales</taxon>
        <taxon>Methanosarcinaceae</taxon>
        <taxon>Methanohalobium</taxon>
    </lineage>
</organism>
<sequence>MSVNVYGSGDPVRLFVAGLHGDEWKDTSDILYNLKTPIHGTLITIPVVNSGEYVSTLDESYYKNKGKIIIDTVIKYQPSIYVELHSYSGENIVYLTDKNRLKKTGVPAYSKLDNNVLLGSVAPYIRRNYFSKKALCLSFEIKKSDEKSKQFAAKMADIVKECNSRDDFILFLKQKYPEQAEKAIENYKKFYGL</sequence>
<gene>
    <name evidence="1" type="ordered locus">Metev_1419</name>
</gene>
<dbReference type="RefSeq" id="WP_013194840.1">
    <property type="nucleotide sequence ID" value="NC_014253.1"/>
</dbReference>
<dbReference type="PIRSF" id="PIRSF005919">
    <property type="entry name" value="UCP005919"/>
    <property type="match status" value="1"/>
</dbReference>
<dbReference type="AlphaFoldDB" id="D7E9K3"/>
<reference evidence="1 2" key="1">
    <citation type="submission" date="2010-06" db="EMBL/GenBank/DDBJ databases">
        <title>Complete sequence chromosome of Methanohalobium evestigatum Z-7303.</title>
        <authorList>
            <consortium name="US DOE Joint Genome Institute"/>
            <person name="Lucas S."/>
            <person name="Copeland A."/>
            <person name="Lapidus A."/>
            <person name="Cheng J.-F."/>
            <person name="Bruce D."/>
            <person name="Goodwin L."/>
            <person name="Pitluck S."/>
            <person name="Saunders E."/>
            <person name="Detter J.C."/>
            <person name="Han C."/>
            <person name="Tapia R."/>
            <person name="Land M."/>
            <person name="Hauser L."/>
            <person name="Kyrpides N."/>
            <person name="Mikhailova N."/>
            <person name="Sieprawska-Lupa M."/>
            <person name="Whitman W.B."/>
            <person name="Anderson I."/>
            <person name="Woyke T."/>
        </authorList>
    </citation>
    <scope>NUCLEOTIDE SEQUENCE [LARGE SCALE GENOMIC DNA]</scope>
    <source>
        <strain evidence="2">ATCC BAA-1072 / DSM 3721 / NBRC 107634 / OCM 161 / Z-7303</strain>
    </source>
</reference>
<dbReference type="KEGG" id="mev:Metev_1419"/>
<dbReference type="STRING" id="644295.Metev_1419"/>
<dbReference type="OrthoDB" id="70832at2157"/>
<dbReference type="Pfam" id="PF09892">
    <property type="entry name" value="DUF2119"/>
    <property type="match status" value="1"/>
</dbReference>
<dbReference type="HOGENOM" id="CLU_087505_0_0_2"/>
<name>D7E9K3_METEZ</name>